<dbReference type="KEGG" id="pje:CRM71_07895"/>
<organism evidence="1 2">
    <name type="scientific">Prevotella jejuni</name>
    <dbReference type="NCBI Taxonomy" id="1177574"/>
    <lineage>
        <taxon>Bacteria</taxon>
        <taxon>Pseudomonadati</taxon>
        <taxon>Bacteroidota</taxon>
        <taxon>Bacteroidia</taxon>
        <taxon>Bacteroidales</taxon>
        <taxon>Prevotellaceae</taxon>
        <taxon>Prevotella</taxon>
    </lineage>
</organism>
<comment type="caution">
    <text evidence="1">The sequence shown here is derived from an EMBL/GenBank/DDBJ whole genome shotgun (WGS) entry which is preliminary data.</text>
</comment>
<evidence type="ECO:0000313" key="1">
    <source>
        <dbReference type="EMBL" id="SNS04709.1"/>
    </source>
</evidence>
<name>A0A2K9H9G1_9BACT</name>
<reference evidence="1 2" key="1">
    <citation type="submission" date="2017-06" db="EMBL/GenBank/DDBJ databases">
        <authorList>
            <person name="Varghese N."/>
            <person name="Submissions S."/>
        </authorList>
    </citation>
    <scope>NUCLEOTIDE SEQUENCE [LARGE SCALE GENOMIC DNA]</scope>
    <source>
        <strain evidence="1 2">DSM 26989</strain>
    </source>
</reference>
<dbReference type="GeneID" id="94029326"/>
<dbReference type="EMBL" id="FZNZ01000032">
    <property type="protein sequence ID" value="SNS04709.1"/>
    <property type="molecule type" value="Genomic_DNA"/>
</dbReference>
<dbReference type="Proteomes" id="UP000198427">
    <property type="component" value="Unassembled WGS sequence"/>
</dbReference>
<gene>
    <name evidence="1" type="ORF">SAMN06265364_13237</name>
</gene>
<dbReference type="OrthoDB" id="1078438at2"/>
<protein>
    <submittedName>
        <fullName evidence="1">Uncharacterized protein</fullName>
    </submittedName>
</protein>
<accession>A0A2K9H9G1</accession>
<keyword evidence="2" id="KW-1185">Reference proteome</keyword>
<sequence length="176" mass="20274">MSQSIIPFIFMFVAMAVIAFSLMLYVYRKGKNSKGVYTAKALEFIAKKYPTIDTSNIKCVEFWYPLGIMGKADVALVAYNDDDMYIISVLPRPIPGFYRIVPNEESEWDMVYYPMSSIEQAGFDEKQKNFIFTVNGKSIKLKIRKRNGFQEDQQAELHDFFTTISQALQKNKALNV</sequence>
<proteinExistence type="predicted"/>
<dbReference type="AlphaFoldDB" id="A0A2K9H9G1"/>
<dbReference type="RefSeq" id="WP_089366953.1">
    <property type="nucleotide sequence ID" value="NZ_CP023863.1"/>
</dbReference>
<evidence type="ECO:0000313" key="2">
    <source>
        <dbReference type="Proteomes" id="UP000198427"/>
    </source>
</evidence>